<comment type="caution">
    <text evidence="2">The sequence shown here is derived from an EMBL/GenBank/DDBJ whole genome shotgun (WGS) entry which is preliminary data.</text>
</comment>
<gene>
    <name evidence="2" type="ORF">CASFOL_001330</name>
</gene>
<keyword evidence="3" id="KW-1185">Reference proteome</keyword>
<name>A0ABD3EMT3_9LAMI</name>
<protein>
    <submittedName>
        <fullName evidence="2">Uncharacterized protein</fullName>
    </submittedName>
</protein>
<reference evidence="3" key="1">
    <citation type="journal article" date="2024" name="IScience">
        <title>Strigolactones Initiate the Formation of Haustorium-like Structures in Castilleja.</title>
        <authorList>
            <person name="Buerger M."/>
            <person name="Peterson D."/>
            <person name="Chory J."/>
        </authorList>
    </citation>
    <scope>NUCLEOTIDE SEQUENCE [LARGE SCALE GENOMIC DNA]</scope>
</reference>
<proteinExistence type="predicted"/>
<evidence type="ECO:0000256" key="1">
    <source>
        <dbReference type="SAM" id="MobiDB-lite"/>
    </source>
</evidence>
<organism evidence="2 3">
    <name type="scientific">Castilleja foliolosa</name>
    <dbReference type="NCBI Taxonomy" id="1961234"/>
    <lineage>
        <taxon>Eukaryota</taxon>
        <taxon>Viridiplantae</taxon>
        <taxon>Streptophyta</taxon>
        <taxon>Embryophyta</taxon>
        <taxon>Tracheophyta</taxon>
        <taxon>Spermatophyta</taxon>
        <taxon>Magnoliopsida</taxon>
        <taxon>eudicotyledons</taxon>
        <taxon>Gunneridae</taxon>
        <taxon>Pentapetalae</taxon>
        <taxon>asterids</taxon>
        <taxon>lamiids</taxon>
        <taxon>Lamiales</taxon>
        <taxon>Orobanchaceae</taxon>
        <taxon>Pedicularideae</taxon>
        <taxon>Castillejinae</taxon>
        <taxon>Castilleja</taxon>
    </lineage>
</organism>
<evidence type="ECO:0000313" key="2">
    <source>
        <dbReference type="EMBL" id="KAL3655544.1"/>
    </source>
</evidence>
<feature type="compositionally biased region" description="Basic and acidic residues" evidence="1">
    <location>
        <begin position="10"/>
        <end position="25"/>
    </location>
</feature>
<dbReference type="Proteomes" id="UP001632038">
    <property type="component" value="Unassembled WGS sequence"/>
</dbReference>
<dbReference type="AlphaFoldDB" id="A0ABD3EMT3"/>
<accession>A0ABD3EMT3</accession>
<feature type="region of interest" description="Disordered" evidence="1">
    <location>
        <begin position="1"/>
        <end position="37"/>
    </location>
</feature>
<sequence length="37" mass="4187">MASRRRGNRRGSEIGQKREAAECKKPRLSQPPGRANH</sequence>
<dbReference type="EMBL" id="JAVIJP010000002">
    <property type="protein sequence ID" value="KAL3655544.1"/>
    <property type="molecule type" value="Genomic_DNA"/>
</dbReference>
<evidence type="ECO:0000313" key="3">
    <source>
        <dbReference type="Proteomes" id="UP001632038"/>
    </source>
</evidence>